<dbReference type="RefSeq" id="WP_058602473.1">
    <property type="nucleotide sequence ID" value="NZ_LDQA01000086.1"/>
</dbReference>
<evidence type="ECO:0000313" key="2">
    <source>
        <dbReference type="Proteomes" id="UP000078529"/>
    </source>
</evidence>
<dbReference type="PATRIC" id="fig|401562.4.peg.4746"/>
<evidence type="ECO:0000313" key="1">
    <source>
        <dbReference type="EMBL" id="KTR02207.1"/>
    </source>
</evidence>
<organism evidence="1 2">
    <name type="scientific">Aureimonas ureilytica</name>
    <dbReference type="NCBI Taxonomy" id="401562"/>
    <lineage>
        <taxon>Bacteria</taxon>
        <taxon>Pseudomonadati</taxon>
        <taxon>Pseudomonadota</taxon>
        <taxon>Alphaproteobacteria</taxon>
        <taxon>Hyphomicrobiales</taxon>
        <taxon>Aurantimonadaceae</taxon>
        <taxon>Aureimonas</taxon>
    </lineage>
</organism>
<keyword evidence="2" id="KW-1185">Reference proteome</keyword>
<accession>A0A175REH5</accession>
<protein>
    <submittedName>
        <fullName evidence="1">Uncharacterized protein</fullName>
    </submittedName>
</protein>
<dbReference type="AlphaFoldDB" id="A0A175REH5"/>
<comment type="caution">
    <text evidence="1">The sequence shown here is derived from an EMBL/GenBank/DDBJ whole genome shotgun (WGS) entry which is preliminary data.</text>
</comment>
<gene>
    <name evidence="1" type="ORF">NS365_22225</name>
</gene>
<reference evidence="1 2" key="1">
    <citation type="journal article" date="2016" name="Front. Microbiol.">
        <title>Genomic Resource of Rice Seed Associated Bacteria.</title>
        <authorList>
            <person name="Midha S."/>
            <person name="Bansal K."/>
            <person name="Sharma S."/>
            <person name="Kumar N."/>
            <person name="Patil P.P."/>
            <person name="Chaudhry V."/>
            <person name="Patil P.B."/>
        </authorList>
    </citation>
    <scope>NUCLEOTIDE SEQUENCE [LARGE SCALE GENOMIC DNA]</scope>
    <source>
        <strain evidence="1 2">NS365</strain>
    </source>
</reference>
<dbReference type="Proteomes" id="UP000078529">
    <property type="component" value="Unassembled WGS sequence"/>
</dbReference>
<name>A0A175REH5_9HYPH</name>
<sequence>MASVLALATDADGRIRSNELGLPFPHLRFLLERWMKKGSIPLRDVVEGMLHTAGRDDDPEAVGRLAALIKAALGPNRDGPETIPAREDEKAALRGAAGRWVEARMRTRKKHREAKQSEPRLAAGLAAAAEVFCPLQPLRH</sequence>
<proteinExistence type="predicted"/>
<dbReference type="EMBL" id="LDQA01000086">
    <property type="protein sequence ID" value="KTR02207.1"/>
    <property type="molecule type" value="Genomic_DNA"/>
</dbReference>